<dbReference type="SUPFAM" id="SSF52016">
    <property type="entry name" value="LeuD/IlvD-like"/>
    <property type="match status" value="1"/>
</dbReference>
<sequence length="140" mass="14815">MRWQAEVLCAGVTRGEVLRMDAPLSFWGGVDPASSKVVLAGHPQRGAPITGKIIVLPHLIGSSSSSAVLLELIYRKLNPLALILGQRDAILPIGVVVARQMGWRAPAVVLLPDPPFVSGDMLSIAEDGSILTTGSRNTSR</sequence>
<dbReference type="RefSeq" id="WP_013960634.1">
    <property type="nucleotide sequence ID" value="NC_015730.1"/>
</dbReference>
<name>F7ZK70_ROSLO</name>
<dbReference type="Pfam" id="PF01989">
    <property type="entry name" value="AcnX_swivel_put"/>
    <property type="match status" value="1"/>
</dbReference>
<dbReference type="PANTHER" id="PTHR36577">
    <property type="entry name" value="DUF521 DOMAIN PROTEIN (AFU_ORTHOLOGUE AFUA_6G00490)"/>
    <property type="match status" value="1"/>
</dbReference>
<organism evidence="3 4">
    <name type="scientific">Roseobacter litoralis (strain ATCC 49566 / DSM 6996 / JCM 21268 / NBRC 15278 / OCh 149)</name>
    <dbReference type="NCBI Taxonomy" id="391595"/>
    <lineage>
        <taxon>Bacteria</taxon>
        <taxon>Pseudomonadati</taxon>
        <taxon>Pseudomonadota</taxon>
        <taxon>Alphaproteobacteria</taxon>
        <taxon>Rhodobacterales</taxon>
        <taxon>Roseobacteraceae</taxon>
        <taxon>Roseobacter</taxon>
    </lineage>
</organism>
<evidence type="ECO:0000259" key="2">
    <source>
        <dbReference type="Pfam" id="PF01989"/>
    </source>
</evidence>
<dbReference type="PANTHER" id="PTHR36577:SF3">
    <property type="entry name" value="DUF521 DOMAIN PROTEIN (AFU_ORTHOLOGUE AFUA_6G00490)"/>
    <property type="match status" value="1"/>
</dbReference>
<reference evidence="3 4" key="1">
    <citation type="journal article" date="2011" name="BMC Genomics">
        <title>Comparative genome analysis and genome-guided physiological analysis of Roseobacter litoralis.</title>
        <authorList>
            <person name="Kalhoefer D."/>
            <person name="Thole S."/>
            <person name="Voget S."/>
            <person name="Lehmann R."/>
            <person name="Liesegang H."/>
            <person name="Wollher A."/>
            <person name="Daniel R."/>
            <person name="Simon M."/>
            <person name="Brinkhoff T."/>
        </authorList>
    </citation>
    <scope>NUCLEOTIDE SEQUENCE [LARGE SCALE GENOMIC DNA]</scope>
    <source>
        <strain evidence="4">ATCC 49566 / DSM 6996 / JCM 21268 / NBRC 15278 / OCh 149</strain>
    </source>
</reference>
<dbReference type="InterPro" id="IPR002840">
    <property type="entry name" value="PMDh-S-like_dom"/>
</dbReference>
<keyword evidence="4" id="KW-1185">Reference proteome</keyword>
<dbReference type="KEGG" id="rli:RLO149_c006650"/>
<dbReference type="HOGENOM" id="CLU_141583_0_0_5"/>
<dbReference type="STRING" id="391595.RLO149_c006650"/>
<dbReference type="Proteomes" id="UP000001353">
    <property type="component" value="Chromosome"/>
</dbReference>
<dbReference type="EMBL" id="CP002623">
    <property type="protein sequence ID" value="AEI92693.1"/>
    <property type="molecule type" value="Genomic_DNA"/>
</dbReference>
<accession>F7ZK70</accession>
<evidence type="ECO:0000313" key="4">
    <source>
        <dbReference type="Proteomes" id="UP000001353"/>
    </source>
</evidence>
<dbReference type="OrthoDB" id="1550274at2"/>
<protein>
    <recommendedName>
        <fullName evidence="2">Phosphomevalonate dehydratase small subunit-like domain-containing protein</fullName>
    </recommendedName>
</protein>
<dbReference type="eggNOG" id="COG1786">
    <property type="taxonomic scope" value="Bacteria"/>
</dbReference>
<evidence type="ECO:0000256" key="1">
    <source>
        <dbReference type="ARBA" id="ARBA00023239"/>
    </source>
</evidence>
<dbReference type="GO" id="GO:0016829">
    <property type="term" value="F:lyase activity"/>
    <property type="evidence" value="ECO:0007669"/>
    <property type="project" value="UniProtKB-KW"/>
</dbReference>
<evidence type="ECO:0000313" key="3">
    <source>
        <dbReference type="EMBL" id="AEI92693.1"/>
    </source>
</evidence>
<dbReference type="AlphaFoldDB" id="F7ZK70"/>
<keyword evidence="1" id="KW-0456">Lyase</keyword>
<gene>
    <name evidence="3" type="ordered locus">RLO149_c006650</name>
</gene>
<feature type="domain" description="Phosphomevalonate dehydratase small subunit-like" evidence="2">
    <location>
        <begin position="24"/>
        <end position="98"/>
    </location>
</feature>
<proteinExistence type="predicted"/>
<dbReference type="Gene3D" id="3.50.30.10">
    <property type="entry name" value="Phosphohistidine domain"/>
    <property type="match status" value="1"/>
</dbReference>